<evidence type="ECO:0000256" key="1">
    <source>
        <dbReference type="ARBA" id="ARBA00004141"/>
    </source>
</evidence>
<dbReference type="InterPro" id="IPR001173">
    <property type="entry name" value="Glyco_trans_2-like"/>
</dbReference>
<dbReference type="InterPro" id="IPR039528">
    <property type="entry name" value="DPM1-like"/>
</dbReference>
<dbReference type="EMBL" id="NISI01000003">
    <property type="protein sequence ID" value="OWR04221.1"/>
    <property type="molecule type" value="Genomic_DNA"/>
</dbReference>
<dbReference type="Proteomes" id="UP000197446">
    <property type="component" value="Unassembled WGS sequence"/>
</dbReference>
<reference evidence="11 12" key="1">
    <citation type="journal article" date="2007" name="Int. J. Syst. Evol. Microbiol.">
        <title>Description of Pelomonas aquatica sp. nov. and Pelomonas puraquae sp. nov., isolated from industrial and haemodialysis water.</title>
        <authorList>
            <person name="Gomila M."/>
            <person name="Bowien B."/>
            <person name="Falsen E."/>
            <person name="Moore E.R."/>
            <person name="Lalucat J."/>
        </authorList>
    </citation>
    <scope>NUCLEOTIDE SEQUENCE [LARGE SCALE GENOMIC DNA]</scope>
    <source>
        <strain evidence="11 12">CCUG 52769</strain>
    </source>
</reference>
<evidence type="ECO:0000313" key="12">
    <source>
        <dbReference type="Proteomes" id="UP000197446"/>
    </source>
</evidence>
<dbReference type="RefSeq" id="WP_088483241.1">
    <property type="nucleotide sequence ID" value="NZ_JBCNLH010000001.1"/>
</dbReference>
<evidence type="ECO:0000256" key="2">
    <source>
        <dbReference type="ARBA" id="ARBA00006739"/>
    </source>
</evidence>
<evidence type="ECO:0000256" key="4">
    <source>
        <dbReference type="ARBA" id="ARBA00022679"/>
    </source>
</evidence>
<dbReference type="OrthoDB" id="8666056at2"/>
<comment type="similarity">
    <text evidence="2">Belongs to the glycosyltransferase 2 family.</text>
</comment>
<keyword evidence="3" id="KW-0328">Glycosyltransferase</keyword>
<keyword evidence="5 8" id="KW-0812">Transmembrane</keyword>
<dbReference type="SUPFAM" id="SSF53448">
    <property type="entry name" value="Nucleotide-diphospho-sugar transferases"/>
    <property type="match status" value="1"/>
</dbReference>
<name>A0A254N880_9BURK</name>
<dbReference type="GO" id="GO:0016020">
    <property type="term" value="C:membrane"/>
    <property type="evidence" value="ECO:0007669"/>
    <property type="project" value="UniProtKB-SubCell"/>
</dbReference>
<keyword evidence="4" id="KW-0808">Transferase</keyword>
<evidence type="ECO:0000259" key="9">
    <source>
        <dbReference type="Pfam" id="PF00535"/>
    </source>
</evidence>
<evidence type="ECO:0000313" key="11">
    <source>
        <dbReference type="EMBL" id="OWR04221.1"/>
    </source>
</evidence>
<dbReference type="AlphaFoldDB" id="A0A254N880"/>
<feature type="transmembrane region" description="Helical" evidence="8">
    <location>
        <begin position="341"/>
        <end position="365"/>
    </location>
</feature>
<dbReference type="Gene3D" id="3.90.550.10">
    <property type="entry name" value="Spore Coat Polysaccharide Biosynthesis Protein SpsA, Chain A"/>
    <property type="match status" value="1"/>
</dbReference>
<accession>A0A254N880</accession>
<feature type="transmembrane region" description="Helical" evidence="8">
    <location>
        <begin position="273"/>
        <end position="292"/>
    </location>
</feature>
<dbReference type="PANTHER" id="PTHR43398">
    <property type="entry name" value="DOLICHOL-PHOSPHATE MANNOSYLTRANSFERASE SUBUNIT 1"/>
    <property type="match status" value="1"/>
</dbReference>
<sequence>MTSPRPPAVQLSIVIPTFNERGNIAELVRRIDNCMGDTPWEVVYVDDNSPDGTAAAVRELAQTDGRVRLVHRIGRRGLSSACIEGMLASTAPFIAVMDADLQHDETLLPHMLAALRNDGLDVVVGSRHADGGSLGDWDAGRAKISDVATRLAKLVTQAELRDPMSGFFMLRREVLYEAMPKLSAIGFKILLDIFASVPRPLKFKELGYTFRNRFSGESKLDSMVAWEYLMMLLDKRVGHIVPVRFVPFAAIGAAGVVVHMIVLWLMFKSMGQSFAAGQTLATLIAMTANFFFNNAFTYRDRRLKGWGLLRGWLSFTLACSLGAVANVGIATYLFRENTADWALAALSGIVVGAVWNYAVTSVYTWGKPKAA</sequence>
<feature type="domain" description="GtrA/DPMS transmembrane" evidence="10">
    <location>
        <begin position="248"/>
        <end position="365"/>
    </location>
</feature>
<evidence type="ECO:0000256" key="6">
    <source>
        <dbReference type="ARBA" id="ARBA00022989"/>
    </source>
</evidence>
<feature type="domain" description="Glycosyltransferase 2-like" evidence="9">
    <location>
        <begin position="12"/>
        <end position="176"/>
    </location>
</feature>
<keyword evidence="12" id="KW-1185">Reference proteome</keyword>
<dbReference type="GO" id="GO:0000271">
    <property type="term" value="P:polysaccharide biosynthetic process"/>
    <property type="evidence" value="ECO:0007669"/>
    <property type="project" value="InterPro"/>
</dbReference>
<dbReference type="InterPro" id="IPR007267">
    <property type="entry name" value="GtrA_DPMS_TM"/>
</dbReference>
<feature type="transmembrane region" description="Helical" evidence="8">
    <location>
        <begin position="312"/>
        <end position="335"/>
    </location>
</feature>
<proteinExistence type="inferred from homology"/>
<comment type="subcellular location">
    <subcellularLocation>
        <location evidence="1">Membrane</location>
        <topology evidence="1">Multi-pass membrane protein</topology>
    </subcellularLocation>
</comment>
<protein>
    <submittedName>
        <fullName evidence="11">Dolichol monophosphate mannose synthase</fullName>
    </submittedName>
</protein>
<organism evidence="11 12">
    <name type="scientific">Roseateles puraquae</name>
    <dbReference type="NCBI Taxonomy" id="431059"/>
    <lineage>
        <taxon>Bacteria</taxon>
        <taxon>Pseudomonadati</taxon>
        <taxon>Pseudomonadota</taxon>
        <taxon>Betaproteobacteria</taxon>
        <taxon>Burkholderiales</taxon>
        <taxon>Sphaerotilaceae</taxon>
        <taxon>Roseateles</taxon>
    </lineage>
</organism>
<dbReference type="PANTHER" id="PTHR43398:SF1">
    <property type="entry name" value="DOLICHOL-PHOSPHATE MANNOSYLTRANSFERASE SUBUNIT 1"/>
    <property type="match status" value="1"/>
</dbReference>
<dbReference type="InterPro" id="IPR029044">
    <property type="entry name" value="Nucleotide-diphossugar_trans"/>
</dbReference>
<feature type="transmembrane region" description="Helical" evidence="8">
    <location>
        <begin position="245"/>
        <end position="267"/>
    </location>
</feature>
<evidence type="ECO:0000259" key="10">
    <source>
        <dbReference type="Pfam" id="PF04138"/>
    </source>
</evidence>
<gene>
    <name evidence="11" type="ORF">CDO81_10960</name>
</gene>
<keyword evidence="7 8" id="KW-0472">Membrane</keyword>
<evidence type="ECO:0000256" key="8">
    <source>
        <dbReference type="SAM" id="Phobius"/>
    </source>
</evidence>
<dbReference type="CDD" id="cd06442">
    <property type="entry name" value="DPM1_like"/>
    <property type="match status" value="1"/>
</dbReference>
<comment type="caution">
    <text evidence="11">The sequence shown here is derived from an EMBL/GenBank/DDBJ whole genome shotgun (WGS) entry which is preliminary data.</text>
</comment>
<evidence type="ECO:0000256" key="3">
    <source>
        <dbReference type="ARBA" id="ARBA00022676"/>
    </source>
</evidence>
<keyword evidence="6 8" id="KW-1133">Transmembrane helix</keyword>
<dbReference type="Pfam" id="PF04138">
    <property type="entry name" value="GtrA_DPMS_TM"/>
    <property type="match status" value="1"/>
</dbReference>
<dbReference type="GO" id="GO:0009247">
    <property type="term" value="P:glycolipid biosynthetic process"/>
    <property type="evidence" value="ECO:0007669"/>
    <property type="project" value="TreeGrafter"/>
</dbReference>
<dbReference type="Pfam" id="PF00535">
    <property type="entry name" value="Glycos_transf_2"/>
    <property type="match status" value="1"/>
</dbReference>
<evidence type="ECO:0000256" key="7">
    <source>
        <dbReference type="ARBA" id="ARBA00023136"/>
    </source>
</evidence>
<dbReference type="GO" id="GO:0004582">
    <property type="term" value="F:dolichyl-phosphate beta-D-mannosyltransferase activity"/>
    <property type="evidence" value="ECO:0007669"/>
    <property type="project" value="InterPro"/>
</dbReference>
<evidence type="ECO:0000256" key="5">
    <source>
        <dbReference type="ARBA" id="ARBA00022692"/>
    </source>
</evidence>